<proteinExistence type="predicted"/>
<name>A0ABD5W3J1_9EURY</name>
<dbReference type="Proteomes" id="UP001596445">
    <property type="component" value="Unassembled WGS sequence"/>
</dbReference>
<evidence type="ECO:0000313" key="2">
    <source>
        <dbReference type="EMBL" id="MFC7059637.1"/>
    </source>
</evidence>
<dbReference type="EMBL" id="JBHSZI010000001">
    <property type="protein sequence ID" value="MFC7059637.1"/>
    <property type="molecule type" value="Genomic_DNA"/>
</dbReference>
<accession>A0ABD5W3J1</accession>
<reference evidence="2 3" key="1">
    <citation type="journal article" date="2019" name="Int. J. Syst. Evol. Microbiol.">
        <title>The Global Catalogue of Microorganisms (GCM) 10K type strain sequencing project: providing services to taxonomists for standard genome sequencing and annotation.</title>
        <authorList>
            <consortium name="The Broad Institute Genomics Platform"/>
            <consortium name="The Broad Institute Genome Sequencing Center for Infectious Disease"/>
            <person name="Wu L."/>
            <person name="Ma J."/>
        </authorList>
    </citation>
    <scope>NUCLEOTIDE SEQUENCE [LARGE SCALE GENOMIC DNA]</scope>
    <source>
        <strain evidence="2 3">JCM 30072</strain>
    </source>
</reference>
<feature type="compositionally biased region" description="Acidic residues" evidence="1">
    <location>
        <begin position="48"/>
        <end position="70"/>
    </location>
</feature>
<protein>
    <submittedName>
        <fullName evidence="2">Uncharacterized protein</fullName>
    </submittedName>
</protein>
<comment type="caution">
    <text evidence="2">The sequence shown here is derived from an EMBL/GenBank/DDBJ whole genome shotgun (WGS) entry which is preliminary data.</text>
</comment>
<dbReference type="AlphaFoldDB" id="A0ABD5W3J1"/>
<keyword evidence="3" id="KW-1185">Reference proteome</keyword>
<evidence type="ECO:0000256" key="1">
    <source>
        <dbReference type="SAM" id="MobiDB-lite"/>
    </source>
</evidence>
<evidence type="ECO:0000313" key="3">
    <source>
        <dbReference type="Proteomes" id="UP001596445"/>
    </source>
</evidence>
<gene>
    <name evidence="2" type="ORF">ACFQQG_17420</name>
</gene>
<feature type="region of interest" description="Disordered" evidence="1">
    <location>
        <begin position="1"/>
        <end position="22"/>
    </location>
</feature>
<sequence>MTDNENHTHGRGQQSSTVRLSDAVTRRRVLGSVGAAGFTGLAGCIGGDDGDDGDDGEDGGDSSDGEDGGDSSDGGDTTEGGRPSTASLSGWLPPRRGRLLCSVTRR</sequence>
<feature type="region of interest" description="Disordered" evidence="1">
    <location>
        <begin position="37"/>
        <end position="106"/>
    </location>
</feature>
<organism evidence="2 3">
    <name type="scientific">Halovenus salina</name>
    <dbReference type="NCBI Taxonomy" id="1510225"/>
    <lineage>
        <taxon>Archaea</taxon>
        <taxon>Methanobacteriati</taxon>
        <taxon>Methanobacteriota</taxon>
        <taxon>Stenosarchaea group</taxon>
        <taxon>Halobacteria</taxon>
        <taxon>Halobacteriales</taxon>
        <taxon>Haloarculaceae</taxon>
        <taxon>Halovenus</taxon>
    </lineage>
</organism>
<dbReference type="RefSeq" id="WP_382186588.1">
    <property type="nucleotide sequence ID" value="NZ_JBHSZI010000001.1"/>
</dbReference>